<reference evidence="1" key="1">
    <citation type="journal article" date="2021" name="Proc. Natl. Acad. Sci. U.S.A.">
        <title>A Catalog of Tens of Thousands of Viruses from Human Metagenomes Reveals Hidden Associations with Chronic Diseases.</title>
        <authorList>
            <person name="Tisza M.J."/>
            <person name="Buck C.B."/>
        </authorList>
    </citation>
    <scope>NUCLEOTIDE SEQUENCE</scope>
    <source>
        <strain evidence="1">CtOZu12</strain>
    </source>
</reference>
<accession>A0A8D9PE78</accession>
<proteinExistence type="predicted"/>
<dbReference type="EMBL" id="BK029940">
    <property type="protein sequence ID" value="DAD55641.1"/>
    <property type="molecule type" value="Genomic_DNA"/>
</dbReference>
<evidence type="ECO:0000313" key="1">
    <source>
        <dbReference type="EMBL" id="DAD55641.1"/>
    </source>
</evidence>
<organism evidence="1">
    <name type="scientific">Bacteriophage sp</name>
    <dbReference type="NCBI Taxonomy" id="38018"/>
    <lineage>
        <taxon>Viruses</taxon>
    </lineage>
</organism>
<protein>
    <submittedName>
        <fullName evidence="1">Uncharacterized protein</fullName>
    </submittedName>
</protein>
<name>A0A8D9PE78_9VIRU</name>
<sequence length="235" mass="27237">MGILFSDVYRKAIALFDDPRITTAYETNPLQFNKIMYTYLQNAISMFNNPLSVSLRLSQYKEPKGIMQVFEGDGKNNKFELDPEFEIQDNSIYNYIEGELLVQGSIDKEAHTVEFPDVLPEGKQYAVEQYYVGEFTDNFEGLTNKNVNGTSLVVGYVKDILARLLVKAWGEEERNLLLDIRNLMQDSDFKLMSNDRILKAKNEWIDQLDSEIYNYQNRLAWQIRFMGGSKFIGRG</sequence>